<dbReference type="InterPro" id="IPR010730">
    <property type="entry name" value="HET"/>
</dbReference>
<reference evidence="2 3" key="1">
    <citation type="journal article" date="2016" name="Nat. Commun.">
        <title>Ectomycorrhizal ecology is imprinted in the genome of the dominant symbiotic fungus Cenococcum geophilum.</title>
        <authorList>
            <consortium name="DOE Joint Genome Institute"/>
            <person name="Peter M."/>
            <person name="Kohler A."/>
            <person name="Ohm R.A."/>
            <person name="Kuo A."/>
            <person name="Krutzmann J."/>
            <person name="Morin E."/>
            <person name="Arend M."/>
            <person name="Barry K.W."/>
            <person name="Binder M."/>
            <person name="Choi C."/>
            <person name="Clum A."/>
            <person name="Copeland A."/>
            <person name="Grisel N."/>
            <person name="Haridas S."/>
            <person name="Kipfer T."/>
            <person name="LaButti K."/>
            <person name="Lindquist E."/>
            <person name="Lipzen A."/>
            <person name="Maire R."/>
            <person name="Meier B."/>
            <person name="Mihaltcheva S."/>
            <person name="Molinier V."/>
            <person name="Murat C."/>
            <person name="Poggeler S."/>
            <person name="Quandt C.A."/>
            <person name="Sperisen C."/>
            <person name="Tritt A."/>
            <person name="Tisserant E."/>
            <person name="Crous P.W."/>
            <person name="Henrissat B."/>
            <person name="Nehls U."/>
            <person name="Egli S."/>
            <person name="Spatafora J.W."/>
            <person name="Grigoriev I.V."/>
            <person name="Martin F.M."/>
        </authorList>
    </citation>
    <scope>NUCLEOTIDE SEQUENCE [LARGE SCALE GENOMIC DNA]</scope>
    <source>
        <strain evidence="2 3">CBS 207.34</strain>
    </source>
</reference>
<evidence type="ECO:0000313" key="3">
    <source>
        <dbReference type="Proteomes" id="UP000250140"/>
    </source>
</evidence>
<accession>A0A8E2JS85</accession>
<evidence type="ECO:0000313" key="2">
    <source>
        <dbReference type="EMBL" id="OCL07487.1"/>
    </source>
</evidence>
<feature type="domain" description="Heterokaryon incompatibility" evidence="1">
    <location>
        <begin position="217"/>
        <end position="363"/>
    </location>
</feature>
<dbReference type="AlphaFoldDB" id="A0A8E2JS85"/>
<evidence type="ECO:0000259" key="1">
    <source>
        <dbReference type="Pfam" id="PF06985"/>
    </source>
</evidence>
<dbReference type="PANTHER" id="PTHR33112">
    <property type="entry name" value="DOMAIN PROTEIN, PUTATIVE-RELATED"/>
    <property type="match status" value="1"/>
</dbReference>
<sequence length="667" mass="75007">MSIASNVLRQISSAGVCLPTPQASPLCEHCAAITVVSLKTEHGHRHVPNLDNLSISATACRLCEYICDAIVRDHVALDVTAKFVDFDSTLEDMGFKYRSGAYLVLKWEGGLVSLLWGVDTTEDPRLGHLGSLKVFTDEETHADELSVPLGIHLSVLPNLEVLSIIVQEWLQDCSLRHLKCRPCDPFSIPLLPTRVLDIGDAGTDLRLHHSLNSRGRYVALSHSWGRSQPLRTMKANLSKHSRGLNIHDLPATFRDAVLVTHSLGLRYLWIDSLAIIQDDTDDWAREAAKMGDVYANAYFTIAATRGEDSTVGFLGPRDIRHAVKIMENAKGGDYRSFYLAPRNRFATDVDESRLARRAWVLQERILSPRILHFTDKQIYWECWTMHQGEDLDNLALGVQKEEMFPVQLSPNSISMHQGTKGGGTPRQWFYLVGEYSASNLTRQSDKLIAINGLVNRLKAQTGMKYWSGIWEDMAHAGLLWSARAEKLESIEDVVSAPSWSWASKKGPINHLQLYSHKPNQNLWVQEVSQDQWKLHAEMFHLQHNVGFGTLENSSDYSNYPPELDYHTSRFRPVVNDDSEWIGWITLDDEDGSEPDYAEIGWVFVTRSSLDSDEEGERENREAHHTEGAAYCLLVKATRTAGEYVRIGVGSIPQSLSLDLPKIDISIV</sequence>
<name>A0A8E2JS85_9PEZI</name>
<protein>
    <submittedName>
        <fullName evidence="2">HET-domain-containing protein</fullName>
    </submittedName>
</protein>
<organism evidence="2 3">
    <name type="scientific">Glonium stellatum</name>
    <dbReference type="NCBI Taxonomy" id="574774"/>
    <lineage>
        <taxon>Eukaryota</taxon>
        <taxon>Fungi</taxon>
        <taxon>Dikarya</taxon>
        <taxon>Ascomycota</taxon>
        <taxon>Pezizomycotina</taxon>
        <taxon>Dothideomycetes</taxon>
        <taxon>Pleosporomycetidae</taxon>
        <taxon>Gloniales</taxon>
        <taxon>Gloniaceae</taxon>
        <taxon>Glonium</taxon>
    </lineage>
</organism>
<keyword evidence="3" id="KW-1185">Reference proteome</keyword>
<dbReference type="EMBL" id="KV749862">
    <property type="protein sequence ID" value="OCL07487.1"/>
    <property type="molecule type" value="Genomic_DNA"/>
</dbReference>
<dbReference type="Proteomes" id="UP000250140">
    <property type="component" value="Unassembled WGS sequence"/>
</dbReference>
<dbReference type="OrthoDB" id="4161196at2759"/>
<proteinExistence type="predicted"/>
<gene>
    <name evidence="2" type="ORF">AOQ84DRAFT_389476</name>
</gene>
<dbReference type="PANTHER" id="PTHR33112:SF16">
    <property type="entry name" value="HETEROKARYON INCOMPATIBILITY DOMAIN-CONTAINING PROTEIN"/>
    <property type="match status" value="1"/>
</dbReference>
<dbReference type="Pfam" id="PF06985">
    <property type="entry name" value="HET"/>
    <property type="match status" value="1"/>
</dbReference>